<dbReference type="Proteomes" id="UP000192936">
    <property type="component" value="Unassembled WGS sequence"/>
</dbReference>
<proteinExistence type="predicted"/>
<gene>
    <name evidence="1" type="ORF">SAMN02982917_1859</name>
</gene>
<organism evidence="1 2">
    <name type="scientific">Azospirillum oryzae</name>
    <dbReference type="NCBI Taxonomy" id="286727"/>
    <lineage>
        <taxon>Bacteria</taxon>
        <taxon>Pseudomonadati</taxon>
        <taxon>Pseudomonadota</taxon>
        <taxon>Alphaproteobacteria</taxon>
        <taxon>Rhodospirillales</taxon>
        <taxon>Azospirillaceae</taxon>
        <taxon>Azospirillum</taxon>
    </lineage>
</organism>
<dbReference type="AlphaFoldDB" id="A0A1X7EMV9"/>
<dbReference type="RefSeq" id="WP_085084443.1">
    <property type="nucleotide sequence ID" value="NZ_FXAK01000002.1"/>
</dbReference>
<sequence length="118" mass="13129">MDADERDVIAHFLHGQIACWNAKDRDGFFAHYRAVAPNGLTIEYAGQPPRDDAWQALDAMWTSQSARIDIEVVATIVNGREAACHHRNRVIGGDVAIPTIELYRFGSGTLSIRYFIGV</sequence>
<accession>A0A1X7EMV9</accession>
<dbReference type="InterPro" id="IPR032710">
    <property type="entry name" value="NTF2-like_dom_sf"/>
</dbReference>
<protein>
    <recommendedName>
        <fullName evidence="3">Nuclear transport factor 2 family protein</fullName>
    </recommendedName>
</protein>
<evidence type="ECO:0000313" key="1">
    <source>
        <dbReference type="EMBL" id="SMF36296.1"/>
    </source>
</evidence>
<reference evidence="1 2" key="1">
    <citation type="submission" date="2017-04" db="EMBL/GenBank/DDBJ databases">
        <authorList>
            <person name="Afonso C.L."/>
            <person name="Miller P.J."/>
            <person name="Scott M.A."/>
            <person name="Spackman E."/>
            <person name="Goraichik I."/>
            <person name="Dimitrov K.M."/>
            <person name="Suarez D.L."/>
            <person name="Swayne D.E."/>
        </authorList>
    </citation>
    <scope>NUCLEOTIDE SEQUENCE [LARGE SCALE GENOMIC DNA]</scope>
    <source>
        <strain evidence="1 2">A2P</strain>
    </source>
</reference>
<dbReference type="OrthoDB" id="7470841at2"/>
<dbReference type="Gene3D" id="3.10.450.50">
    <property type="match status" value="1"/>
</dbReference>
<dbReference type="STRING" id="286727.SAMN02982917_1859"/>
<name>A0A1X7EMV9_9PROT</name>
<evidence type="ECO:0000313" key="2">
    <source>
        <dbReference type="Proteomes" id="UP000192936"/>
    </source>
</evidence>
<dbReference type="EMBL" id="FXAK01000002">
    <property type="protein sequence ID" value="SMF36296.1"/>
    <property type="molecule type" value="Genomic_DNA"/>
</dbReference>
<dbReference type="SUPFAM" id="SSF54427">
    <property type="entry name" value="NTF2-like"/>
    <property type="match status" value="1"/>
</dbReference>
<evidence type="ECO:0008006" key="3">
    <source>
        <dbReference type="Google" id="ProtNLM"/>
    </source>
</evidence>